<dbReference type="Pfam" id="PF01063">
    <property type="entry name" value="Aminotran_4"/>
    <property type="match status" value="1"/>
</dbReference>
<comment type="caution">
    <text evidence="1">The sequence shown here is derived from an EMBL/GenBank/DDBJ whole genome shotgun (WGS) entry which is preliminary data.</text>
</comment>
<proteinExistence type="predicted"/>
<reference evidence="1" key="1">
    <citation type="journal article" date="2021" name="PeerJ">
        <title>Extensive microbial diversity within the chicken gut microbiome revealed by metagenomics and culture.</title>
        <authorList>
            <person name="Gilroy R."/>
            <person name="Ravi A."/>
            <person name="Getino M."/>
            <person name="Pursley I."/>
            <person name="Horton D.L."/>
            <person name="Alikhan N.F."/>
            <person name="Baker D."/>
            <person name="Gharbi K."/>
            <person name="Hall N."/>
            <person name="Watson M."/>
            <person name="Adriaenssens E.M."/>
            <person name="Foster-Nyarko E."/>
            <person name="Jarju S."/>
            <person name="Secka A."/>
            <person name="Antonio M."/>
            <person name="Oren A."/>
            <person name="Chaudhuri R.R."/>
            <person name="La Ragione R."/>
            <person name="Hildebrand F."/>
            <person name="Pallen M.J."/>
        </authorList>
    </citation>
    <scope>NUCLEOTIDE SEQUENCE</scope>
    <source>
        <strain evidence="1">G3-2149</strain>
    </source>
</reference>
<dbReference type="EMBL" id="JAHLFU010000304">
    <property type="protein sequence ID" value="MBU3854914.1"/>
    <property type="molecule type" value="Genomic_DNA"/>
</dbReference>
<reference evidence="1" key="2">
    <citation type="submission" date="2021-04" db="EMBL/GenBank/DDBJ databases">
        <authorList>
            <person name="Gilroy R."/>
        </authorList>
    </citation>
    <scope>NUCLEOTIDE SEQUENCE</scope>
    <source>
        <strain evidence="1">G3-2149</strain>
    </source>
</reference>
<protein>
    <submittedName>
        <fullName evidence="1">Aminotransferase class IV family protein</fullName>
    </submittedName>
</protein>
<evidence type="ECO:0000313" key="1">
    <source>
        <dbReference type="EMBL" id="MBU3854914.1"/>
    </source>
</evidence>
<dbReference type="Gene3D" id="3.30.470.10">
    <property type="match status" value="1"/>
</dbReference>
<dbReference type="AlphaFoldDB" id="A0A9E2P2E6"/>
<dbReference type="InterPro" id="IPR036038">
    <property type="entry name" value="Aminotransferase-like"/>
</dbReference>
<keyword evidence="1" id="KW-0808">Transferase</keyword>
<sequence length="199" mass="23465">MCRFIETIRLEEGEVRFPEDHEKRMNTTREHFWPGEVPLHLTDYIQPEKMFGRVRCRVTYGREIQRVEYFAYYPRMVRSLQCVETSGLDYHYKYADRSVLNALFARRGDADDVLLFNDGLLTDTSIANVALWNGSEWHTPDIPLLEGTHRSRLLRNGLLKPRTIRLEDLPDYQFITLFNAMLDFGEVQLPVSAIYTKRT</sequence>
<evidence type="ECO:0000313" key="2">
    <source>
        <dbReference type="Proteomes" id="UP000823865"/>
    </source>
</evidence>
<dbReference type="Proteomes" id="UP000823865">
    <property type="component" value="Unassembled WGS sequence"/>
</dbReference>
<gene>
    <name evidence="1" type="ORF">H9789_14080</name>
</gene>
<dbReference type="Gene3D" id="3.20.10.10">
    <property type="entry name" value="D-amino Acid Aminotransferase, subunit A, domain 2"/>
    <property type="match status" value="1"/>
</dbReference>
<dbReference type="InterPro" id="IPR043132">
    <property type="entry name" value="BCAT-like_C"/>
</dbReference>
<dbReference type="InterPro" id="IPR043131">
    <property type="entry name" value="BCAT-like_N"/>
</dbReference>
<accession>A0A9E2P2E6</accession>
<organism evidence="1 2">
    <name type="scientific">Candidatus Paraprevotella stercoravium</name>
    <dbReference type="NCBI Taxonomy" id="2838725"/>
    <lineage>
        <taxon>Bacteria</taxon>
        <taxon>Pseudomonadati</taxon>
        <taxon>Bacteroidota</taxon>
        <taxon>Bacteroidia</taxon>
        <taxon>Bacteroidales</taxon>
        <taxon>Prevotellaceae</taxon>
        <taxon>Paraprevotella</taxon>
    </lineage>
</organism>
<dbReference type="GO" id="GO:0008483">
    <property type="term" value="F:transaminase activity"/>
    <property type="evidence" value="ECO:0007669"/>
    <property type="project" value="UniProtKB-KW"/>
</dbReference>
<keyword evidence="1" id="KW-0032">Aminotransferase</keyword>
<dbReference type="SUPFAM" id="SSF56752">
    <property type="entry name" value="D-aminoacid aminotransferase-like PLP-dependent enzymes"/>
    <property type="match status" value="1"/>
</dbReference>
<dbReference type="InterPro" id="IPR001544">
    <property type="entry name" value="Aminotrans_IV"/>
</dbReference>
<name>A0A9E2P2E6_9BACT</name>